<dbReference type="Pfam" id="PF01161">
    <property type="entry name" value="PBP"/>
    <property type="match status" value="1"/>
</dbReference>
<organism evidence="2 3">
    <name type="scientific">Pseudochelatococcus contaminans</name>
    <dbReference type="NCBI Taxonomy" id="1538103"/>
    <lineage>
        <taxon>Bacteria</taxon>
        <taxon>Pseudomonadati</taxon>
        <taxon>Pseudomonadota</taxon>
        <taxon>Alphaproteobacteria</taxon>
        <taxon>Hyphomicrobiales</taxon>
        <taxon>Chelatococcaceae</taxon>
        <taxon>Pseudochelatococcus</taxon>
    </lineage>
</organism>
<dbReference type="SUPFAM" id="SSF49777">
    <property type="entry name" value="PEBP-like"/>
    <property type="match status" value="1"/>
</dbReference>
<proteinExistence type="predicted"/>
<evidence type="ECO:0000313" key="3">
    <source>
        <dbReference type="Proteomes" id="UP000537592"/>
    </source>
</evidence>
<dbReference type="Gene3D" id="3.90.280.10">
    <property type="entry name" value="PEBP-like"/>
    <property type="match status" value="1"/>
</dbReference>
<comment type="caution">
    <text evidence="2">The sequence shown here is derived from an EMBL/GenBank/DDBJ whole genome shotgun (WGS) entry which is preliminary data.</text>
</comment>
<feature type="chain" id="PRO_5030692686" description="Phospholipid-binding protein" evidence="1">
    <location>
        <begin position="25"/>
        <end position="137"/>
    </location>
</feature>
<evidence type="ECO:0000313" key="2">
    <source>
        <dbReference type="EMBL" id="MBB3809453.1"/>
    </source>
</evidence>
<dbReference type="InterPro" id="IPR036610">
    <property type="entry name" value="PEBP-like_sf"/>
</dbReference>
<evidence type="ECO:0000256" key="1">
    <source>
        <dbReference type="SAM" id="SignalP"/>
    </source>
</evidence>
<name>A0A7W5Z3H1_9HYPH</name>
<keyword evidence="3" id="KW-1185">Reference proteome</keyword>
<dbReference type="EMBL" id="JACICC010000003">
    <property type="protein sequence ID" value="MBB3809453.1"/>
    <property type="molecule type" value="Genomic_DNA"/>
</dbReference>
<evidence type="ECO:0008006" key="4">
    <source>
        <dbReference type="Google" id="ProtNLM"/>
    </source>
</evidence>
<dbReference type="RefSeq" id="WP_183751565.1">
    <property type="nucleotide sequence ID" value="NZ_JACICC010000003.1"/>
</dbReference>
<gene>
    <name evidence="2" type="ORF">FHS81_001535</name>
</gene>
<dbReference type="InterPro" id="IPR008914">
    <property type="entry name" value="PEBP"/>
</dbReference>
<dbReference type="PROSITE" id="PS51257">
    <property type="entry name" value="PROKAR_LIPOPROTEIN"/>
    <property type="match status" value="1"/>
</dbReference>
<protein>
    <recommendedName>
        <fullName evidence="4">Phospholipid-binding protein</fullName>
    </recommendedName>
</protein>
<accession>A0A7W5Z3H1</accession>
<sequence length="137" mass="14123">MTTIRLCMFAAVALALAGCNANQAGSAGSAAPQELSVAFNWCGAASPSFRIGNIPEGASKLRLRMTDRHVPSYNHGGGEVPVAGGSTASIPCGRLVGSYNGPNPPAPQVHDYEWTVTALDANGKVIARGSALRKFPE</sequence>
<keyword evidence="1" id="KW-0732">Signal</keyword>
<dbReference type="AlphaFoldDB" id="A0A7W5Z3H1"/>
<dbReference type="Proteomes" id="UP000537592">
    <property type="component" value="Unassembled WGS sequence"/>
</dbReference>
<feature type="signal peptide" evidence="1">
    <location>
        <begin position="1"/>
        <end position="24"/>
    </location>
</feature>
<reference evidence="2 3" key="1">
    <citation type="submission" date="2020-08" db="EMBL/GenBank/DDBJ databases">
        <title>Genomic Encyclopedia of Type Strains, Phase IV (KMG-IV): sequencing the most valuable type-strain genomes for metagenomic binning, comparative biology and taxonomic classification.</title>
        <authorList>
            <person name="Goeker M."/>
        </authorList>
    </citation>
    <scope>NUCLEOTIDE SEQUENCE [LARGE SCALE GENOMIC DNA]</scope>
    <source>
        <strain evidence="2 3">DSM 28760</strain>
    </source>
</reference>